<reference evidence="2 3" key="1">
    <citation type="submission" date="2017-05" db="EMBL/GenBank/DDBJ databases">
        <title>Genomic insights into alkan degradation activity of Oleiphilus messinensis.</title>
        <authorList>
            <person name="Kozyavkin S.A."/>
            <person name="Slesarev A.I."/>
            <person name="Golyshin P.N."/>
            <person name="Korzhenkov A."/>
            <person name="Golyshina O.N."/>
            <person name="Toshchakov S.V."/>
        </authorList>
    </citation>
    <scope>NUCLEOTIDE SEQUENCE [LARGE SCALE GENOMIC DNA]</scope>
    <source>
        <strain evidence="2 3">ME102</strain>
    </source>
</reference>
<dbReference type="CDD" id="cd01483">
    <property type="entry name" value="E1_enzyme_family"/>
    <property type="match status" value="1"/>
</dbReference>
<dbReference type="KEGG" id="ome:OLMES_2128"/>
<dbReference type="GO" id="GO:0061504">
    <property type="term" value="P:cyclic threonylcarbamoyladenosine biosynthetic process"/>
    <property type="evidence" value="ECO:0007669"/>
    <property type="project" value="TreeGrafter"/>
</dbReference>
<dbReference type="RefSeq" id="WP_087461222.1">
    <property type="nucleotide sequence ID" value="NZ_CP021425.1"/>
</dbReference>
<evidence type="ECO:0000259" key="1">
    <source>
        <dbReference type="Pfam" id="PF00899"/>
    </source>
</evidence>
<dbReference type="EMBL" id="CP021425">
    <property type="protein sequence ID" value="ARU56201.1"/>
    <property type="molecule type" value="Genomic_DNA"/>
</dbReference>
<dbReference type="Pfam" id="PF00899">
    <property type="entry name" value="ThiF"/>
    <property type="match status" value="1"/>
</dbReference>
<organism evidence="2 3">
    <name type="scientific">Oleiphilus messinensis</name>
    <dbReference type="NCBI Taxonomy" id="141451"/>
    <lineage>
        <taxon>Bacteria</taxon>
        <taxon>Pseudomonadati</taxon>
        <taxon>Pseudomonadota</taxon>
        <taxon>Gammaproteobacteria</taxon>
        <taxon>Oceanospirillales</taxon>
        <taxon>Oleiphilaceae</taxon>
        <taxon>Oleiphilus</taxon>
    </lineage>
</organism>
<dbReference type="AlphaFoldDB" id="A0A1Y0I6Y7"/>
<protein>
    <submittedName>
        <fullName evidence="2">Molybdopterin biosynthesis protein moeW</fullName>
    </submittedName>
</protein>
<dbReference type="NCBIfam" id="NF006077">
    <property type="entry name" value="PRK08223.1"/>
    <property type="match status" value="1"/>
</dbReference>
<dbReference type="InterPro" id="IPR035985">
    <property type="entry name" value="Ubiquitin-activating_enz"/>
</dbReference>
<dbReference type="OrthoDB" id="272552at2"/>
<dbReference type="InterPro" id="IPR000594">
    <property type="entry name" value="ThiF_NAD_FAD-bd"/>
</dbReference>
<dbReference type="SUPFAM" id="SSF69572">
    <property type="entry name" value="Activating enzymes of the ubiquitin-like proteins"/>
    <property type="match status" value="1"/>
</dbReference>
<sequence>MSASNHSTEATQSAFDYERAFLRNLGLVQPEEQQQLKNCKVAIAGLGGVGGAHVVTLARMGIGNFHLADFDIFELHNFNRQAGAMMSTLGEPKCAVMSRMAKDVNPEANVVPFDEGINADNIDQFLDGVDVVVDGLDFFAVNARDLLYTEARKRALPVVGAGPIGFSMILLTFLPDQMSWHDYFAMDLAKNDTDKYLLFGLGNAPRATHIPYIDKRYVSLDEQRGPSCAAAVQLCAGVIAVEVLKLVLKRGVVKAAPYYHQFDPYRCMYVLGKLRNGNRGWLQRLKFYIFKRFYLSGKVKKDG</sequence>
<gene>
    <name evidence="2" type="ORF">OLMES_2128</name>
</gene>
<accession>A0A1Y0I6Y7</accession>
<feature type="domain" description="THIF-type NAD/FAD binding fold" evidence="1">
    <location>
        <begin position="23"/>
        <end position="266"/>
    </location>
</feature>
<name>A0A1Y0I6Y7_9GAMM</name>
<keyword evidence="3" id="KW-1185">Reference proteome</keyword>
<dbReference type="Proteomes" id="UP000196027">
    <property type="component" value="Chromosome"/>
</dbReference>
<dbReference type="Gene3D" id="3.40.50.720">
    <property type="entry name" value="NAD(P)-binding Rossmann-like Domain"/>
    <property type="match status" value="1"/>
</dbReference>
<proteinExistence type="predicted"/>
<evidence type="ECO:0000313" key="3">
    <source>
        <dbReference type="Proteomes" id="UP000196027"/>
    </source>
</evidence>
<dbReference type="GO" id="GO:0061503">
    <property type="term" value="F:tRNA threonylcarbamoyladenosine dehydratase"/>
    <property type="evidence" value="ECO:0007669"/>
    <property type="project" value="TreeGrafter"/>
</dbReference>
<evidence type="ECO:0000313" key="2">
    <source>
        <dbReference type="EMBL" id="ARU56201.1"/>
    </source>
</evidence>
<dbReference type="PANTHER" id="PTHR43267">
    <property type="entry name" value="TRNA THREONYLCARBAMOYLADENOSINE DEHYDRATASE"/>
    <property type="match status" value="1"/>
</dbReference>
<dbReference type="PANTHER" id="PTHR43267:SF1">
    <property type="entry name" value="TRNA THREONYLCARBAMOYLADENOSINE DEHYDRATASE"/>
    <property type="match status" value="1"/>
</dbReference>
<dbReference type="InterPro" id="IPR045886">
    <property type="entry name" value="ThiF/MoeB/HesA"/>
</dbReference>
<dbReference type="GO" id="GO:0008641">
    <property type="term" value="F:ubiquitin-like modifier activating enzyme activity"/>
    <property type="evidence" value="ECO:0007669"/>
    <property type="project" value="InterPro"/>
</dbReference>